<dbReference type="NCBIfam" id="NF004491">
    <property type="entry name" value="PRK05826.1"/>
    <property type="match status" value="1"/>
</dbReference>
<evidence type="ECO:0000259" key="15">
    <source>
        <dbReference type="Pfam" id="PF02887"/>
    </source>
</evidence>
<dbReference type="Gene3D" id="2.40.33.10">
    <property type="entry name" value="PK beta-barrel domain-like"/>
    <property type="match status" value="1"/>
</dbReference>
<organism evidence="16 17">
    <name type="scientific">Terrimicrobium sacchariphilum</name>
    <dbReference type="NCBI Taxonomy" id="690879"/>
    <lineage>
        <taxon>Bacteria</taxon>
        <taxon>Pseudomonadati</taxon>
        <taxon>Verrucomicrobiota</taxon>
        <taxon>Terrimicrobiia</taxon>
        <taxon>Terrimicrobiales</taxon>
        <taxon>Terrimicrobiaceae</taxon>
        <taxon>Terrimicrobium</taxon>
    </lineage>
</organism>
<dbReference type="GO" id="GO:0030955">
    <property type="term" value="F:potassium ion binding"/>
    <property type="evidence" value="ECO:0007669"/>
    <property type="project" value="UniProtKB-UniRule"/>
</dbReference>
<dbReference type="Proteomes" id="UP000076023">
    <property type="component" value="Unassembled WGS sequence"/>
</dbReference>
<evidence type="ECO:0000256" key="3">
    <source>
        <dbReference type="ARBA" id="ARBA00012142"/>
    </source>
</evidence>
<sequence>MRKTKIICTLGPATDSPEKLRALILAGANVFRLNMSHAPHDWVREVTKRIRAISAELGVITGILMDTQGPAIRTGDLPAKLNLTPGDIFEFTVRGEKSEDCHSVDVNYEGLVNDISVGDVVLVDNGVIHMKVLEKDHHRIRCEVLTQGVLGSRRHINLPGVKVNLPPLTEKDLKDIEVGVEVGVDYVALSFCREAADIEALKRVLAESGSQARAIAKIEDQHAVTVIDDIIRSADVVMVARGDLGIECPMEELPIIQRRIVKRCITLGRQVIVATHMLESMIENPLPTRAEITDVANAVFEQADAIMLSGETTVGKYPVECVQVFDRVSRRIERSGGAEFAEFAEINDVRQKAVKSAVALANSIPGSKIVVFTKRGYMADHFSQLRPAEAPIFAFTPSAHVARRLTLNWATLPIVMPFDLNPEYTIAEAEKVLLRLGLVEVGTQLVVLTDVMTGKDRFDSIQVRRVA</sequence>
<evidence type="ECO:0000256" key="4">
    <source>
        <dbReference type="ARBA" id="ARBA00022679"/>
    </source>
</evidence>
<keyword evidence="4 13" id="KW-0808">Transferase</keyword>
<dbReference type="UniPathway" id="UPA00109">
    <property type="reaction ID" value="UER00188"/>
</dbReference>
<dbReference type="EMBL" id="BDCO01000002">
    <property type="protein sequence ID" value="GAT33106.1"/>
    <property type="molecule type" value="Genomic_DNA"/>
</dbReference>
<evidence type="ECO:0000256" key="6">
    <source>
        <dbReference type="ARBA" id="ARBA00022741"/>
    </source>
</evidence>
<dbReference type="InParanoid" id="A0A146G912"/>
<dbReference type="Gene3D" id="3.40.1380.20">
    <property type="entry name" value="Pyruvate kinase, C-terminal domain"/>
    <property type="match status" value="1"/>
</dbReference>
<keyword evidence="10 13" id="KW-0324">Glycolysis</keyword>
<dbReference type="NCBIfam" id="TIGR01064">
    <property type="entry name" value="pyruv_kin"/>
    <property type="match status" value="1"/>
</dbReference>
<evidence type="ECO:0000256" key="1">
    <source>
        <dbReference type="ARBA" id="ARBA00004997"/>
    </source>
</evidence>
<dbReference type="FunCoup" id="A0A146G912">
    <property type="interactions" value="444"/>
</dbReference>
<feature type="domain" description="Pyruvate kinase barrel" evidence="14">
    <location>
        <begin position="1"/>
        <end position="322"/>
    </location>
</feature>
<keyword evidence="6" id="KW-0547">Nucleotide-binding</keyword>
<accession>A0A146G912</accession>
<dbReference type="PANTHER" id="PTHR11817">
    <property type="entry name" value="PYRUVATE KINASE"/>
    <property type="match status" value="1"/>
</dbReference>
<evidence type="ECO:0000313" key="16">
    <source>
        <dbReference type="EMBL" id="GAT33106.1"/>
    </source>
</evidence>
<dbReference type="Pfam" id="PF00224">
    <property type="entry name" value="PK"/>
    <property type="match status" value="1"/>
</dbReference>
<gene>
    <name evidence="16" type="ORF">TSACC_21515</name>
</gene>
<dbReference type="PRINTS" id="PR01050">
    <property type="entry name" value="PYRUVTKNASE"/>
</dbReference>
<comment type="caution">
    <text evidence="16">The sequence shown here is derived from an EMBL/GenBank/DDBJ whole genome shotgun (WGS) entry which is preliminary data.</text>
</comment>
<name>A0A146G912_TERSA</name>
<dbReference type="GO" id="GO:0016301">
    <property type="term" value="F:kinase activity"/>
    <property type="evidence" value="ECO:0007669"/>
    <property type="project" value="UniProtKB-KW"/>
</dbReference>
<dbReference type="GO" id="GO:0004743">
    <property type="term" value="F:pyruvate kinase activity"/>
    <property type="evidence" value="ECO:0007669"/>
    <property type="project" value="UniProtKB-UniRule"/>
</dbReference>
<evidence type="ECO:0000256" key="12">
    <source>
        <dbReference type="NCBIfam" id="TIGR01064"/>
    </source>
</evidence>
<dbReference type="InterPro" id="IPR015813">
    <property type="entry name" value="Pyrv/PenolPyrv_kinase-like_dom"/>
</dbReference>
<evidence type="ECO:0000259" key="14">
    <source>
        <dbReference type="Pfam" id="PF00224"/>
    </source>
</evidence>
<keyword evidence="9 13" id="KW-0460">Magnesium</keyword>
<reference evidence="17" key="1">
    <citation type="journal article" date="2017" name="Genome Announc.">
        <title>Draft Genome Sequence of Terrimicrobium sacchariphilum NM-5T, a Facultative Anaerobic Soil Bacterium of the Class Spartobacteria.</title>
        <authorList>
            <person name="Qiu Y.L."/>
            <person name="Tourlousse D.M."/>
            <person name="Matsuura N."/>
            <person name="Ohashi A."/>
            <person name="Sekiguchi Y."/>
        </authorList>
    </citation>
    <scope>NUCLEOTIDE SEQUENCE [LARGE SCALE GENOMIC DNA]</scope>
    <source>
        <strain evidence="17">NM-5</strain>
    </source>
</reference>
<dbReference type="STRING" id="690879.TSACC_21515"/>
<dbReference type="RefSeq" id="WP_075078878.1">
    <property type="nucleotide sequence ID" value="NZ_BDCO01000002.1"/>
</dbReference>
<keyword evidence="17" id="KW-1185">Reference proteome</keyword>
<evidence type="ECO:0000256" key="2">
    <source>
        <dbReference type="ARBA" id="ARBA00008663"/>
    </source>
</evidence>
<dbReference type="InterPro" id="IPR015806">
    <property type="entry name" value="Pyrv_Knase_insert_dom_sf"/>
</dbReference>
<dbReference type="Gene3D" id="3.20.20.60">
    <property type="entry name" value="Phosphoenolpyruvate-binding domains"/>
    <property type="match status" value="1"/>
</dbReference>
<dbReference type="FunFam" id="2.40.33.10:FF:000001">
    <property type="entry name" value="Pyruvate kinase"/>
    <property type="match status" value="1"/>
</dbReference>
<feature type="domain" description="Pyruvate kinase C-terminal" evidence="15">
    <location>
        <begin position="354"/>
        <end position="462"/>
    </location>
</feature>
<keyword evidence="11 16" id="KW-0670">Pyruvate</keyword>
<evidence type="ECO:0000256" key="10">
    <source>
        <dbReference type="ARBA" id="ARBA00023152"/>
    </source>
</evidence>
<dbReference type="InterPro" id="IPR001697">
    <property type="entry name" value="Pyr_Knase"/>
</dbReference>
<dbReference type="GO" id="GO:0005524">
    <property type="term" value="F:ATP binding"/>
    <property type="evidence" value="ECO:0007669"/>
    <property type="project" value="UniProtKB-KW"/>
</dbReference>
<dbReference type="AlphaFoldDB" id="A0A146G912"/>
<dbReference type="InterPro" id="IPR040442">
    <property type="entry name" value="Pyrv_kinase-like_dom_sf"/>
</dbReference>
<comment type="catalytic activity">
    <reaction evidence="13">
        <text>pyruvate + ATP = phosphoenolpyruvate + ADP + H(+)</text>
        <dbReference type="Rhea" id="RHEA:18157"/>
        <dbReference type="ChEBI" id="CHEBI:15361"/>
        <dbReference type="ChEBI" id="CHEBI:15378"/>
        <dbReference type="ChEBI" id="CHEBI:30616"/>
        <dbReference type="ChEBI" id="CHEBI:58702"/>
        <dbReference type="ChEBI" id="CHEBI:456216"/>
        <dbReference type="EC" id="2.7.1.40"/>
    </reaction>
</comment>
<dbReference type="InterPro" id="IPR011037">
    <property type="entry name" value="Pyrv_Knase-like_insert_dom_sf"/>
</dbReference>
<dbReference type="InterPro" id="IPR015793">
    <property type="entry name" value="Pyrv_Knase_brl"/>
</dbReference>
<evidence type="ECO:0000256" key="11">
    <source>
        <dbReference type="ARBA" id="ARBA00023317"/>
    </source>
</evidence>
<evidence type="ECO:0000313" key="17">
    <source>
        <dbReference type="Proteomes" id="UP000076023"/>
    </source>
</evidence>
<dbReference type="Pfam" id="PF02887">
    <property type="entry name" value="PK_C"/>
    <property type="match status" value="1"/>
</dbReference>
<comment type="similarity">
    <text evidence="2 13">Belongs to the pyruvate kinase family.</text>
</comment>
<dbReference type="GO" id="GO:0000287">
    <property type="term" value="F:magnesium ion binding"/>
    <property type="evidence" value="ECO:0007669"/>
    <property type="project" value="UniProtKB-UniRule"/>
</dbReference>
<dbReference type="SUPFAM" id="SSF50800">
    <property type="entry name" value="PK beta-barrel domain-like"/>
    <property type="match status" value="1"/>
</dbReference>
<evidence type="ECO:0000256" key="7">
    <source>
        <dbReference type="ARBA" id="ARBA00022777"/>
    </source>
</evidence>
<protein>
    <recommendedName>
        <fullName evidence="3 12">Pyruvate kinase</fullName>
        <ecNumber evidence="3 12">2.7.1.40</ecNumber>
    </recommendedName>
</protein>
<dbReference type="EC" id="2.7.1.40" evidence="3 12"/>
<keyword evidence="5" id="KW-0479">Metal-binding</keyword>
<proteinExistence type="inferred from homology"/>
<comment type="pathway">
    <text evidence="1 13">Carbohydrate degradation; glycolysis; pyruvate from D-glyceraldehyde 3-phosphate: step 5/5.</text>
</comment>
<dbReference type="SUPFAM" id="SSF52935">
    <property type="entry name" value="PK C-terminal domain-like"/>
    <property type="match status" value="1"/>
</dbReference>
<dbReference type="SUPFAM" id="SSF51621">
    <property type="entry name" value="Phosphoenolpyruvate/pyruvate domain"/>
    <property type="match status" value="1"/>
</dbReference>
<dbReference type="OrthoDB" id="9812123at2"/>
<keyword evidence="8" id="KW-0067">ATP-binding</keyword>
<evidence type="ECO:0000256" key="8">
    <source>
        <dbReference type="ARBA" id="ARBA00022840"/>
    </source>
</evidence>
<evidence type="ECO:0000256" key="5">
    <source>
        <dbReference type="ARBA" id="ARBA00022723"/>
    </source>
</evidence>
<dbReference type="InterPro" id="IPR015795">
    <property type="entry name" value="Pyrv_Knase_C"/>
</dbReference>
<evidence type="ECO:0000256" key="9">
    <source>
        <dbReference type="ARBA" id="ARBA00022842"/>
    </source>
</evidence>
<keyword evidence="7 13" id="KW-0418">Kinase</keyword>
<dbReference type="InterPro" id="IPR036918">
    <property type="entry name" value="Pyrv_Knase_C_sf"/>
</dbReference>
<evidence type="ECO:0000256" key="13">
    <source>
        <dbReference type="RuleBase" id="RU000504"/>
    </source>
</evidence>